<dbReference type="SUPFAM" id="SSF56112">
    <property type="entry name" value="Protein kinase-like (PK-like)"/>
    <property type="match status" value="1"/>
</dbReference>
<sequence>MDPKDTLLSRDVGLRDCICRVLRDYGTHKKLVFVLVESFDIIPNIEQISNHLVLDILSDLTECVYRDGGQIKARRDVFEPVHLEEGQILGNYPLINYHSLDILKTYSRRVVCVMLNGTRCFLKLAPRAEAIQFLANEIRVYHTLMEKGSSLAPKLLAYACDGAPDRIVGFFCEEIIDKYPDEFDSQICEEALMELHDLEILHGDITRYNIIVTANGDGVKFLDFEKARIGTEPLDMKWDDMKIDEQILLFCSLDPISEDDDNLDRPVVTVNKRYLEGLGILLG</sequence>
<accession>A0A3A2ZGK8</accession>
<keyword evidence="5" id="KW-1185">Reference proteome</keyword>
<evidence type="ECO:0000256" key="3">
    <source>
        <dbReference type="ARBA" id="ARBA00048679"/>
    </source>
</evidence>
<organism evidence="4 5">
    <name type="scientific">Aspergillus sclerotialis</name>
    <dbReference type="NCBI Taxonomy" id="2070753"/>
    <lineage>
        <taxon>Eukaryota</taxon>
        <taxon>Fungi</taxon>
        <taxon>Dikarya</taxon>
        <taxon>Ascomycota</taxon>
        <taxon>Pezizomycotina</taxon>
        <taxon>Eurotiomycetes</taxon>
        <taxon>Eurotiomycetidae</taxon>
        <taxon>Eurotiales</taxon>
        <taxon>Aspergillaceae</taxon>
        <taxon>Aspergillus</taxon>
        <taxon>Aspergillus subgen. Polypaecilum</taxon>
    </lineage>
</organism>
<dbReference type="PROSITE" id="PS00109">
    <property type="entry name" value="PROTEIN_KINASE_TYR"/>
    <property type="match status" value="1"/>
</dbReference>
<comment type="catalytic activity">
    <reaction evidence="3">
        <text>L-seryl-[protein] + ATP = O-phospho-L-seryl-[protein] + ADP + H(+)</text>
        <dbReference type="Rhea" id="RHEA:17989"/>
        <dbReference type="Rhea" id="RHEA-COMP:9863"/>
        <dbReference type="Rhea" id="RHEA-COMP:11604"/>
        <dbReference type="ChEBI" id="CHEBI:15378"/>
        <dbReference type="ChEBI" id="CHEBI:29999"/>
        <dbReference type="ChEBI" id="CHEBI:30616"/>
        <dbReference type="ChEBI" id="CHEBI:83421"/>
        <dbReference type="ChEBI" id="CHEBI:456216"/>
        <dbReference type="EC" id="2.7.11.1"/>
    </reaction>
</comment>
<gene>
    <name evidence="4" type="ORF">PHISCL_05924</name>
</gene>
<comment type="catalytic activity">
    <reaction evidence="2">
        <text>L-threonyl-[protein] + ATP = O-phospho-L-threonyl-[protein] + ADP + H(+)</text>
        <dbReference type="Rhea" id="RHEA:46608"/>
        <dbReference type="Rhea" id="RHEA-COMP:11060"/>
        <dbReference type="Rhea" id="RHEA-COMP:11605"/>
        <dbReference type="ChEBI" id="CHEBI:15378"/>
        <dbReference type="ChEBI" id="CHEBI:30013"/>
        <dbReference type="ChEBI" id="CHEBI:30616"/>
        <dbReference type="ChEBI" id="CHEBI:61977"/>
        <dbReference type="ChEBI" id="CHEBI:456216"/>
        <dbReference type="EC" id="2.7.11.1"/>
    </reaction>
</comment>
<dbReference type="Gene3D" id="1.10.510.10">
    <property type="entry name" value="Transferase(Phosphotransferase) domain 1"/>
    <property type="match status" value="1"/>
</dbReference>
<dbReference type="Proteomes" id="UP000266188">
    <property type="component" value="Unassembled WGS sequence"/>
</dbReference>
<evidence type="ECO:0000256" key="1">
    <source>
        <dbReference type="ARBA" id="ARBA00012513"/>
    </source>
</evidence>
<dbReference type="EC" id="2.7.11.1" evidence="1"/>
<evidence type="ECO:0000256" key="2">
    <source>
        <dbReference type="ARBA" id="ARBA00047899"/>
    </source>
</evidence>
<dbReference type="InterPro" id="IPR011009">
    <property type="entry name" value="Kinase-like_dom_sf"/>
</dbReference>
<dbReference type="OrthoDB" id="2687876at2759"/>
<proteinExistence type="predicted"/>
<dbReference type="GO" id="GO:0004674">
    <property type="term" value="F:protein serine/threonine kinase activity"/>
    <property type="evidence" value="ECO:0007669"/>
    <property type="project" value="UniProtKB-EC"/>
</dbReference>
<comment type="caution">
    <text evidence="4">The sequence shown here is derived from an EMBL/GenBank/DDBJ whole genome shotgun (WGS) entry which is preliminary data.</text>
</comment>
<evidence type="ECO:0000313" key="5">
    <source>
        <dbReference type="Proteomes" id="UP000266188"/>
    </source>
</evidence>
<dbReference type="EMBL" id="MVGC01000208">
    <property type="protein sequence ID" value="RJE21740.1"/>
    <property type="molecule type" value="Genomic_DNA"/>
</dbReference>
<dbReference type="InterPro" id="IPR008266">
    <property type="entry name" value="Tyr_kinase_AS"/>
</dbReference>
<reference evidence="5" key="1">
    <citation type="submission" date="2017-02" db="EMBL/GenBank/DDBJ databases">
        <authorList>
            <person name="Tafer H."/>
            <person name="Lopandic K."/>
        </authorList>
    </citation>
    <scope>NUCLEOTIDE SEQUENCE [LARGE SCALE GENOMIC DNA]</scope>
    <source>
        <strain evidence="5">CBS 366.77</strain>
    </source>
</reference>
<dbReference type="AlphaFoldDB" id="A0A3A2ZGK8"/>
<evidence type="ECO:0000313" key="4">
    <source>
        <dbReference type="EMBL" id="RJE21740.1"/>
    </source>
</evidence>
<name>A0A3A2ZGK8_9EURO</name>
<dbReference type="STRING" id="2070753.A0A3A2ZGK8"/>
<protein>
    <recommendedName>
        <fullName evidence="1">non-specific serine/threonine protein kinase</fullName>
        <ecNumber evidence="1">2.7.11.1</ecNumber>
    </recommendedName>
</protein>